<dbReference type="PANTHER" id="PTHR30349">
    <property type="entry name" value="PHAGE INTEGRASE-RELATED"/>
    <property type="match status" value="1"/>
</dbReference>
<evidence type="ECO:0000256" key="2">
    <source>
        <dbReference type="ARBA" id="ARBA00022908"/>
    </source>
</evidence>
<keyword evidence="2" id="KW-0229">DNA integration</keyword>
<dbReference type="InterPro" id="IPR011010">
    <property type="entry name" value="DNA_brk_join_enz"/>
</dbReference>
<protein>
    <submittedName>
        <fullName evidence="8">Integrase</fullName>
    </submittedName>
</protein>
<accession>A0AAU9F5F4</accession>
<evidence type="ECO:0000313" key="9">
    <source>
        <dbReference type="Proteomes" id="UP001366166"/>
    </source>
</evidence>
<evidence type="ECO:0000256" key="3">
    <source>
        <dbReference type="ARBA" id="ARBA00023125"/>
    </source>
</evidence>
<evidence type="ECO:0000256" key="5">
    <source>
        <dbReference type="PROSITE-ProRule" id="PRU01248"/>
    </source>
</evidence>
<dbReference type="SUPFAM" id="SSF56349">
    <property type="entry name" value="DNA breaking-rejoining enzymes"/>
    <property type="match status" value="1"/>
</dbReference>
<dbReference type="InterPro" id="IPR010998">
    <property type="entry name" value="Integrase_recombinase_N"/>
</dbReference>
<dbReference type="Gene3D" id="1.10.150.130">
    <property type="match status" value="1"/>
</dbReference>
<dbReference type="Pfam" id="PF00589">
    <property type="entry name" value="Phage_integrase"/>
    <property type="match status" value="1"/>
</dbReference>
<feature type="domain" description="Tyr recombinase" evidence="6">
    <location>
        <begin position="184"/>
        <end position="359"/>
    </location>
</feature>
<dbReference type="GO" id="GO:0015074">
    <property type="term" value="P:DNA integration"/>
    <property type="evidence" value="ECO:0007669"/>
    <property type="project" value="UniProtKB-KW"/>
</dbReference>
<keyword evidence="9" id="KW-1185">Reference proteome</keyword>
<dbReference type="Gene3D" id="1.10.443.10">
    <property type="entry name" value="Intergrase catalytic core"/>
    <property type="match status" value="1"/>
</dbReference>
<evidence type="ECO:0000256" key="4">
    <source>
        <dbReference type="ARBA" id="ARBA00023172"/>
    </source>
</evidence>
<reference evidence="9" key="1">
    <citation type="journal article" date="2023" name="Arch. Microbiol.">
        <title>Desulfoferula mesophilus gen. nov. sp. nov., a mesophilic sulfate-reducing bacterium isolated from a brackish lake sediment.</title>
        <authorList>
            <person name="Watanabe T."/>
            <person name="Yabe T."/>
            <person name="Tsuji J.M."/>
            <person name="Fukui M."/>
        </authorList>
    </citation>
    <scope>NUCLEOTIDE SEQUENCE [LARGE SCALE GENOMIC DNA]</scope>
    <source>
        <strain evidence="9">12FAK</strain>
    </source>
</reference>
<dbReference type="InterPro" id="IPR050090">
    <property type="entry name" value="Tyrosine_recombinase_XerCD"/>
</dbReference>
<dbReference type="GO" id="GO:0006310">
    <property type="term" value="P:DNA recombination"/>
    <property type="evidence" value="ECO:0007669"/>
    <property type="project" value="UniProtKB-KW"/>
</dbReference>
<organism evidence="8 9">
    <name type="scientific">Desulfoferula mesophila</name>
    <dbReference type="NCBI Taxonomy" id="3058419"/>
    <lineage>
        <taxon>Bacteria</taxon>
        <taxon>Pseudomonadati</taxon>
        <taxon>Thermodesulfobacteriota</taxon>
        <taxon>Desulfarculia</taxon>
        <taxon>Desulfarculales</taxon>
        <taxon>Desulfarculaceae</taxon>
        <taxon>Desulfoferula</taxon>
    </lineage>
</organism>
<dbReference type="PANTHER" id="PTHR30349:SF64">
    <property type="entry name" value="PROPHAGE INTEGRASE INTD-RELATED"/>
    <property type="match status" value="1"/>
</dbReference>
<dbReference type="AlphaFoldDB" id="A0AAU9F5F4"/>
<dbReference type="EMBL" id="AP028679">
    <property type="protein sequence ID" value="BEQ16917.1"/>
    <property type="molecule type" value="Genomic_DNA"/>
</dbReference>
<evidence type="ECO:0000259" key="6">
    <source>
        <dbReference type="PROSITE" id="PS51898"/>
    </source>
</evidence>
<dbReference type="PROSITE" id="PS51900">
    <property type="entry name" value="CB"/>
    <property type="match status" value="1"/>
</dbReference>
<gene>
    <name evidence="8" type="primary">int</name>
    <name evidence="8" type="ORF">FAK_39830</name>
</gene>
<dbReference type="InterPro" id="IPR013762">
    <property type="entry name" value="Integrase-like_cat_sf"/>
</dbReference>
<dbReference type="GO" id="GO:0003677">
    <property type="term" value="F:DNA binding"/>
    <property type="evidence" value="ECO:0007669"/>
    <property type="project" value="UniProtKB-UniRule"/>
</dbReference>
<dbReference type="InterPro" id="IPR044068">
    <property type="entry name" value="CB"/>
</dbReference>
<evidence type="ECO:0000256" key="1">
    <source>
        <dbReference type="ARBA" id="ARBA00008857"/>
    </source>
</evidence>
<dbReference type="KEGG" id="dmp:FAK_39830"/>
<keyword evidence="4" id="KW-0233">DNA recombination</keyword>
<keyword evidence="3 5" id="KW-0238">DNA-binding</keyword>
<feature type="domain" description="Core-binding (CB)" evidence="7">
    <location>
        <begin position="81"/>
        <end position="163"/>
    </location>
</feature>
<sequence length="369" mass="43097">MRMPSKRVRKGKTHWVGQVSRRNFRREKLFKTKTEATQWESEVKTLMRGCIPEEDIKRLLDEGLSPKAVSDVWEREQTPTVSLHEWATAYLDHVRENVSAKTYKDKLRILRRFLNWHGKPGQPVQGLSTATAHRFLMSYARSKSHNTANVYRTHLGAAWNWAMKYQMCPAPNPFQVVDKFSHDKSHHYMPPMEDFLKVVDLSEGQDKALLWTYYYTGARRKELFNLIWEDIDLERGRLRLYTRKRRGGLKEADWVGMTEALIGVLREQHERTGRIEWVFLNRYGKPFRSLSKFLGRLCEEAGVKPFGFHGIRALTATSLARENTPMVVIQQHLRHRSLQVTEDYIRGVPTTKPYLEVLDGGLSKRTKAA</sequence>
<evidence type="ECO:0000259" key="7">
    <source>
        <dbReference type="PROSITE" id="PS51900"/>
    </source>
</evidence>
<comment type="similarity">
    <text evidence="1">Belongs to the 'phage' integrase family.</text>
</comment>
<proteinExistence type="inferred from homology"/>
<dbReference type="PROSITE" id="PS51898">
    <property type="entry name" value="TYR_RECOMBINASE"/>
    <property type="match status" value="1"/>
</dbReference>
<evidence type="ECO:0000313" key="8">
    <source>
        <dbReference type="EMBL" id="BEQ16917.1"/>
    </source>
</evidence>
<dbReference type="InterPro" id="IPR002104">
    <property type="entry name" value="Integrase_catalytic"/>
</dbReference>
<dbReference type="Proteomes" id="UP001366166">
    <property type="component" value="Chromosome"/>
</dbReference>
<name>A0AAU9F5F4_9BACT</name>